<protein>
    <submittedName>
        <fullName evidence="1">V-type proton ATPase subunit E</fullName>
    </submittedName>
</protein>
<dbReference type="EMBL" id="VSSQ01000318">
    <property type="protein sequence ID" value="MPL91027.1"/>
    <property type="molecule type" value="Genomic_DNA"/>
</dbReference>
<gene>
    <name evidence="1" type="primary">atpE_12</name>
    <name evidence="1" type="ORF">SDC9_37086</name>
</gene>
<organism evidence="1">
    <name type="scientific">bioreactor metagenome</name>
    <dbReference type="NCBI Taxonomy" id="1076179"/>
    <lineage>
        <taxon>unclassified sequences</taxon>
        <taxon>metagenomes</taxon>
        <taxon>ecological metagenomes</taxon>
    </lineage>
</organism>
<dbReference type="AlphaFoldDB" id="A0A644VIG2"/>
<name>A0A644VIG2_9ZZZZ</name>
<accession>A0A644VIG2</accession>
<proteinExistence type="predicted"/>
<dbReference type="Gene3D" id="1.20.5.2950">
    <property type="match status" value="1"/>
</dbReference>
<evidence type="ECO:0000313" key="1">
    <source>
        <dbReference type="EMBL" id="MPL91027.1"/>
    </source>
</evidence>
<dbReference type="CDD" id="cd06503">
    <property type="entry name" value="ATP-synt_Fo_b"/>
    <property type="match status" value="1"/>
</dbReference>
<reference evidence="1" key="1">
    <citation type="submission" date="2019-08" db="EMBL/GenBank/DDBJ databases">
        <authorList>
            <person name="Kucharzyk K."/>
            <person name="Murdoch R.W."/>
            <person name="Higgins S."/>
            <person name="Loffler F."/>
        </authorList>
    </citation>
    <scope>NUCLEOTIDE SEQUENCE</scope>
</reference>
<comment type="caution">
    <text evidence="1">The sequence shown here is derived from an EMBL/GenBank/DDBJ whole genome shotgun (WGS) entry which is preliminary data.</text>
</comment>
<sequence length="196" mass="21811">MNTKLQDLTDKIYLEGVEKGKAEAAEIVSKAETEAAEIVSKARSEADKLYQSTEEKANELMKNTRAELKLFAQQAVNALKSEVANIVCGEIVTASVKAATTDKEFMQKMILVLVEELAKNQAVNIETKQAEALTAYFKSNAKDLLNKGVKITEVNNIKTDFTLIPADGGYKINFGEDEFVAYFKEFLRPKLVEMLF</sequence>